<keyword evidence="2" id="KW-1185">Reference proteome</keyword>
<dbReference type="AlphaFoldDB" id="A0A822Z3G3"/>
<protein>
    <submittedName>
        <fullName evidence="1">Uncharacterized protein</fullName>
    </submittedName>
</protein>
<evidence type="ECO:0000313" key="1">
    <source>
        <dbReference type="EMBL" id="DAD39053.1"/>
    </source>
</evidence>
<name>A0A822Z3G3_NELNU</name>
<proteinExistence type="predicted"/>
<dbReference type="PANTHER" id="PTHR33592:SF10">
    <property type="entry name" value="TRANSMEMBRANE PROTEIN"/>
    <property type="match status" value="1"/>
</dbReference>
<evidence type="ECO:0000313" key="2">
    <source>
        <dbReference type="Proteomes" id="UP000607653"/>
    </source>
</evidence>
<dbReference type="EMBL" id="DUZY01000005">
    <property type="protein sequence ID" value="DAD39053.1"/>
    <property type="molecule type" value="Genomic_DNA"/>
</dbReference>
<comment type="caution">
    <text evidence="1">The sequence shown here is derived from an EMBL/GenBank/DDBJ whole genome shotgun (WGS) entry which is preliminary data.</text>
</comment>
<dbReference type="PANTHER" id="PTHR33592">
    <property type="entry name" value="TRANSMEMBRANE PROTEIN"/>
    <property type="match status" value="1"/>
</dbReference>
<dbReference type="Proteomes" id="UP000607653">
    <property type="component" value="Unassembled WGS sequence"/>
</dbReference>
<sequence length="110" mass="11811">MGYHRRSLFRIVAILLILVSVLFQTLVATRLLDGDTVLQLQSLQRGPLPPSGRSGCTNRPNNGGGICPPIKSKKVAGHVLVAPPVFPGVVFDFGTAVSADNETRHEHEVS</sequence>
<organism evidence="1 2">
    <name type="scientific">Nelumbo nucifera</name>
    <name type="common">Sacred lotus</name>
    <dbReference type="NCBI Taxonomy" id="4432"/>
    <lineage>
        <taxon>Eukaryota</taxon>
        <taxon>Viridiplantae</taxon>
        <taxon>Streptophyta</taxon>
        <taxon>Embryophyta</taxon>
        <taxon>Tracheophyta</taxon>
        <taxon>Spermatophyta</taxon>
        <taxon>Magnoliopsida</taxon>
        <taxon>Proteales</taxon>
        <taxon>Nelumbonaceae</taxon>
        <taxon>Nelumbo</taxon>
    </lineage>
</organism>
<gene>
    <name evidence="1" type="ORF">HUJ06_013376</name>
</gene>
<accession>A0A822Z3G3</accession>
<reference evidence="1 2" key="1">
    <citation type="journal article" date="2020" name="Mol. Biol. Evol.">
        <title>Distinct Expression and Methylation Patterns for Genes with Different Fates following a Single Whole-Genome Duplication in Flowering Plants.</title>
        <authorList>
            <person name="Shi T."/>
            <person name="Rahmani R.S."/>
            <person name="Gugger P.F."/>
            <person name="Wang M."/>
            <person name="Li H."/>
            <person name="Zhang Y."/>
            <person name="Li Z."/>
            <person name="Wang Q."/>
            <person name="Van de Peer Y."/>
            <person name="Marchal K."/>
            <person name="Chen J."/>
        </authorList>
    </citation>
    <scope>NUCLEOTIDE SEQUENCE [LARGE SCALE GENOMIC DNA]</scope>
    <source>
        <tissue evidence="1">Leaf</tissue>
    </source>
</reference>